<accession>A0A9N8ZBV6</accession>
<dbReference type="AlphaFoldDB" id="A0A9N8ZBV6"/>
<keyword evidence="2" id="KW-1185">Reference proteome</keyword>
<sequence>PLYIHVRNKAKAELGNFKVYVYKFTRGILNLVNSDKLDIPEVVDFSKEVQEKDQRIKHTELPLISIH</sequence>
<reference evidence="1" key="1">
    <citation type="submission" date="2021-06" db="EMBL/GenBank/DDBJ databases">
        <authorList>
            <person name="Kallberg Y."/>
            <person name="Tangrot J."/>
            <person name="Rosling A."/>
        </authorList>
    </citation>
    <scope>NUCLEOTIDE SEQUENCE</scope>
    <source>
        <strain evidence="1">UK204</strain>
    </source>
</reference>
<gene>
    <name evidence="1" type="ORF">FCALED_LOCUS3064</name>
</gene>
<dbReference type="EMBL" id="CAJVPQ010000510">
    <property type="protein sequence ID" value="CAG8488133.1"/>
    <property type="molecule type" value="Genomic_DNA"/>
</dbReference>
<proteinExistence type="predicted"/>
<evidence type="ECO:0000313" key="2">
    <source>
        <dbReference type="Proteomes" id="UP000789570"/>
    </source>
</evidence>
<protein>
    <submittedName>
        <fullName evidence="1">12422_t:CDS:1</fullName>
    </submittedName>
</protein>
<comment type="caution">
    <text evidence="1">The sequence shown here is derived from an EMBL/GenBank/DDBJ whole genome shotgun (WGS) entry which is preliminary data.</text>
</comment>
<organism evidence="1 2">
    <name type="scientific">Funneliformis caledonium</name>
    <dbReference type="NCBI Taxonomy" id="1117310"/>
    <lineage>
        <taxon>Eukaryota</taxon>
        <taxon>Fungi</taxon>
        <taxon>Fungi incertae sedis</taxon>
        <taxon>Mucoromycota</taxon>
        <taxon>Glomeromycotina</taxon>
        <taxon>Glomeromycetes</taxon>
        <taxon>Glomerales</taxon>
        <taxon>Glomeraceae</taxon>
        <taxon>Funneliformis</taxon>
    </lineage>
</organism>
<dbReference type="Proteomes" id="UP000789570">
    <property type="component" value="Unassembled WGS sequence"/>
</dbReference>
<name>A0A9N8ZBV6_9GLOM</name>
<feature type="non-terminal residue" evidence="1">
    <location>
        <position position="1"/>
    </location>
</feature>
<evidence type="ECO:0000313" key="1">
    <source>
        <dbReference type="EMBL" id="CAG8488133.1"/>
    </source>
</evidence>